<reference evidence="3" key="1">
    <citation type="submission" date="2016-10" db="EMBL/GenBank/DDBJ databases">
        <authorList>
            <person name="Varghese N."/>
            <person name="Submissions S."/>
        </authorList>
    </citation>
    <scope>NUCLEOTIDE SEQUENCE [LARGE SCALE GENOMIC DNA]</scope>
    <source>
        <strain evidence="3">DSM 25730</strain>
    </source>
</reference>
<dbReference type="Proteomes" id="UP000199439">
    <property type="component" value="Unassembled WGS sequence"/>
</dbReference>
<accession>A0A1I1NIJ4</accession>
<proteinExistence type="predicted"/>
<sequence length="155" mass="18002">MEETIENVSEFDAFDNFERRRKLLPWWVKGFCWLFMLFGVLSVVCLFLGFTNIKPDLSLYGFETNEPFSLFGLFVISIGILKGISAFSLWFEKDNAIKIGKIDAIIGIVLCVISMLVMPFFKDGFNITLRLELALLIPFLLKLNKIQKRWEFNRA</sequence>
<feature type="transmembrane region" description="Helical" evidence="1">
    <location>
        <begin position="102"/>
        <end position="121"/>
    </location>
</feature>
<keyword evidence="1" id="KW-0812">Transmembrane</keyword>
<feature type="transmembrane region" description="Helical" evidence="1">
    <location>
        <begin position="70"/>
        <end position="90"/>
    </location>
</feature>
<keyword evidence="1" id="KW-0472">Membrane</keyword>
<evidence type="ECO:0000313" key="2">
    <source>
        <dbReference type="EMBL" id="SFC94563.1"/>
    </source>
</evidence>
<name>A0A1I1NIJ4_9FLAO</name>
<keyword evidence="1" id="KW-1133">Transmembrane helix</keyword>
<dbReference type="OrthoDB" id="7060697at2"/>
<protein>
    <submittedName>
        <fullName evidence="2">Uncharacterized protein</fullName>
    </submittedName>
</protein>
<organism evidence="2 3">
    <name type="scientific">Algibacter pectinivorans</name>
    <dbReference type="NCBI Taxonomy" id="870482"/>
    <lineage>
        <taxon>Bacteria</taxon>
        <taxon>Pseudomonadati</taxon>
        <taxon>Bacteroidota</taxon>
        <taxon>Flavobacteriia</taxon>
        <taxon>Flavobacteriales</taxon>
        <taxon>Flavobacteriaceae</taxon>
        <taxon>Algibacter</taxon>
    </lineage>
</organism>
<evidence type="ECO:0000313" key="3">
    <source>
        <dbReference type="Proteomes" id="UP000199439"/>
    </source>
</evidence>
<keyword evidence="3" id="KW-1185">Reference proteome</keyword>
<dbReference type="AlphaFoldDB" id="A0A1I1NIJ4"/>
<feature type="transmembrane region" description="Helical" evidence="1">
    <location>
        <begin position="26"/>
        <end position="50"/>
    </location>
</feature>
<dbReference type="STRING" id="870482.SAMN04487987_102137"/>
<gene>
    <name evidence="2" type="ORF">SAMN04487987_102137</name>
</gene>
<dbReference type="RefSeq" id="WP_092849107.1">
    <property type="nucleotide sequence ID" value="NZ_FOMI01000002.1"/>
</dbReference>
<evidence type="ECO:0000256" key="1">
    <source>
        <dbReference type="SAM" id="Phobius"/>
    </source>
</evidence>
<dbReference type="EMBL" id="FOMI01000002">
    <property type="protein sequence ID" value="SFC94563.1"/>
    <property type="molecule type" value="Genomic_DNA"/>
</dbReference>